<evidence type="ECO:0000256" key="1">
    <source>
        <dbReference type="SAM" id="SignalP"/>
    </source>
</evidence>
<accession>A0AAD5ML16</accession>
<evidence type="ECO:0000313" key="3">
    <source>
        <dbReference type="Proteomes" id="UP001196413"/>
    </source>
</evidence>
<sequence>MATHPIDSFMISLLTTFSAVLGCGLMPSGQANTRMFNVTGLTTLPVAMVYSGAPTIQAQVPGIASSEGGAQTFVRRLVMQTVINVLESQARSALLPDAVISAILSQLTVNVSYRPMNCDKIVRDPTNEMVAEAEKGGASSSITR</sequence>
<reference evidence="2" key="1">
    <citation type="submission" date="2021-06" db="EMBL/GenBank/DDBJ databases">
        <title>Parelaphostrongylus tenuis whole genome reference sequence.</title>
        <authorList>
            <person name="Garwood T.J."/>
            <person name="Larsen P.A."/>
            <person name="Fountain-Jones N.M."/>
            <person name="Garbe J.R."/>
            <person name="Macchietto M.G."/>
            <person name="Kania S.A."/>
            <person name="Gerhold R.W."/>
            <person name="Richards J.E."/>
            <person name="Wolf T.M."/>
        </authorList>
    </citation>
    <scope>NUCLEOTIDE SEQUENCE</scope>
    <source>
        <strain evidence="2">MNPRO001-30</strain>
        <tissue evidence="2">Meninges</tissue>
    </source>
</reference>
<name>A0AAD5ML16_PARTN</name>
<dbReference type="AlphaFoldDB" id="A0AAD5ML16"/>
<dbReference type="EMBL" id="JAHQIW010003879">
    <property type="protein sequence ID" value="KAJ1360480.1"/>
    <property type="molecule type" value="Genomic_DNA"/>
</dbReference>
<proteinExistence type="predicted"/>
<keyword evidence="3" id="KW-1185">Reference proteome</keyword>
<evidence type="ECO:0000313" key="2">
    <source>
        <dbReference type="EMBL" id="KAJ1360480.1"/>
    </source>
</evidence>
<feature type="signal peptide" evidence="1">
    <location>
        <begin position="1"/>
        <end position="22"/>
    </location>
</feature>
<feature type="chain" id="PRO_5041931455" evidence="1">
    <location>
        <begin position="23"/>
        <end position="144"/>
    </location>
</feature>
<keyword evidence="1" id="KW-0732">Signal</keyword>
<organism evidence="2 3">
    <name type="scientific">Parelaphostrongylus tenuis</name>
    <name type="common">Meningeal worm</name>
    <dbReference type="NCBI Taxonomy" id="148309"/>
    <lineage>
        <taxon>Eukaryota</taxon>
        <taxon>Metazoa</taxon>
        <taxon>Ecdysozoa</taxon>
        <taxon>Nematoda</taxon>
        <taxon>Chromadorea</taxon>
        <taxon>Rhabditida</taxon>
        <taxon>Rhabditina</taxon>
        <taxon>Rhabditomorpha</taxon>
        <taxon>Strongyloidea</taxon>
        <taxon>Metastrongylidae</taxon>
        <taxon>Parelaphostrongylus</taxon>
    </lineage>
</organism>
<dbReference type="Proteomes" id="UP001196413">
    <property type="component" value="Unassembled WGS sequence"/>
</dbReference>
<protein>
    <submittedName>
        <fullName evidence="2">Uncharacterized protein</fullName>
    </submittedName>
</protein>
<gene>
    <name evidence="2" type="ORF">KIN20_019466</name>
</gene>
<comment type="caution">
    <text evidence="2">The sequence shown here is derived from an EMBL/GenBank/DDBJ whole genome shotgun (WGS) entry which is preliminary data.</text>
</comment>